<dbReference type="Pfam" id="PF00168">
    <property type="entry name" value="C2"/>
    <property type="match status" value="1"/>
</dbReference>
<comment type="caution">
    <text evidence="2">The sequence shown here is derived from an EMBL/GenBank/DDBJ whole genome shotgun (WGS) entry which is preliminary data.</text>
</comment>
<feature type="domain" description="C2" evidence="1">
    <location>
        <begin position="75"/>
        <end position="210"/>
    </location>
</feature>
<dbReference type="Gene3D" id="2.60.40.150">
    <property type="entry name" value="C2 domain"/>
    <property type="match status" value="1"/>
</dbReference>
<dbReference type="PANTHER" id="PTHR47038:SF1">
    <property type="entry name" value="BAG-ASSOCIATED GRAM PROTEIN 1"/>
    <property type="match status" value="1"/>
</dbReference>
<dbReference type="CDD" id="cd00030">
    <property type="entry name" value="C2"/>
    <property type="match status" value="1"/>
</dbReference>
<gene>
    <name evidence="2" type="ORF">V6N11_054857</name>
</gene>
<reference evidence="2 3" key="1">
    <citation type="journal article" date="2024" name="G3 (Bethesda)">
        <title>Genome assembly of Hibiscus sabdariffa L. provides insights into metabolisms of medicinal natural products.</title>
        <authorList>
            <person name="Kim T."/>
        </authorList>
    </citation>
    <scope>NUCLEOTIDE SEQUENCE [LARGE SCALE GENOMIC DNA]</scope>
    <source>
        <strain evidence="2">TK-2024</strain>
        <tissue evidence="2">Old leaves</tissue>
    </source>
</reference>
<dbReference type="Proteomes" id="UP001396334">
    <property type="component" value="Unassembled WGS sequence"/>
</dbReference>
<evidence type="ECO:0000259" key="1">
    <source>
        <dbReference type="PROSITE" id="PS50004"/>
    </source>
</evidence>
<dbReference type="InterPro" id="IPR035892">
    <property type="entry name" value="C2_domain_sf"/>
</dbReference>
<protein>
    <recommendedName>
        <fullName evidence="1">C2 domain-containing protein</fullName>
    </recommendedName>
</protein>
<dbReference type="EMBL" id="JBBPBN010000083">
    <property type="protein sequence ID" value="KAK8982872.1"/>
    <property type="molecule type" value="Genomic_DNA"/>
</dbReference>
<dbReference type="InterPro" id="IPR044655">
    <property type="entry name" value="BAGP1-like"/>
</dbReference>
<accession>A0ABR2P372</accession>
<dbReference type="InterPro" id="IPR000008">
    <property type="entry name" value="C2_dom"/>
</dbReference>
<keyword evidence="3" id="KW-1185">Reference proteome</keyword>
<proteinExistence type="predicted"/>
<dbReference type="PANTHER" id="PTHR47038">
    <property type="entry name" value="BAG-ASSOCIATED GRAM PROTEIN 1"/>
    <property type="match status" value="1"/>
</dbReference>
<name>A0ABR2P372_9ROSI</name>
<evidence type="ECO:0000313" key="3">
    <source>
        <dbReference type="Proteomes" id="UP001396334"/>
    </source>
</evidence>
<sequence>MMIETALVVEYLVPSSWEVKVAVATSLFLIVSYWIYTLQVGNGGGIGGGVGGGDGDGGGGDRPLLQENLAKEILDDKDKIVQFKGDLPTDAAYTIKVELLAAKNLIGANLNGTSDPYAIITCGSEKRFSSMIPGSRNPMWGEEFNFFVDELPVQQAALALSSCFDAHVILEINVTIYDWDIVWKSAILGSVTVPVEGEGEGEGESTPVWHTLDREPGQVFFHSQVLPSLHRLLIPMKINKRLYFFQVCLHITTLKSPVNSSSHANGYDGAKARRRVASEKQGPTVVHQKPGPLQTIFNLLPDEASLRMLWSIVIRVHLRDHSCTMVVLVPFGDIDEIRKSQHAFINPAITIILRMGAGGHGVPPLGSSDGRVRYKFASFWNRNHTVRALQRATKNYHAMLEAEKKVFACSPCDLFILI</sequence>
<dbReference type="SUPFAM" id="SSF49562">
    <property type="entry name" value="C2 domain (Calcium/lipid-binding domain, CaLB)"/>
    <property type="match status" value="1"/>
</dbReference>
<dbReference type="SMART" id="SM00239">
    <property type="entry name" value="C2"/>
    <property type="match status" value="1"/>
</dbReference>
<evidence type="ECO:0000313" key="2">
    <source>
        <dbReference type="EMBL" id="KAK8982872.1"/>
    </source>
</evidence>
<organism evidence="2 3">
    <name type="scientific">Hibiscus sabdariffa</name>
    <name type="common">roselle</name>
    <dbReference type="NCBI Taxonomy" id="183260"/>
    <lineage>
        <taxon>Eukaryota</taxon>
        <taxon>Viridiplantae</taxon>
        <taxon>Streptophyta</taxon>
        <taxon>Embryophyta</taxon>
        <taxon>Tracheophyta</taxon>
        <taxon>Spermatophyta</taxon>
        <taxon>Magnoliopsida</taxon>
        <taxon>eudicotyledons</taxon>
        <taxon>Gunneridae</taxon>
        <taxon>Pentapetalae</taxon>
        <taxon>rosids</taxon>
        <taxon>malvids</taxon>
        <taxon>Malvales</taxon>
        <taxon>Malvaceae</taxon>
        <taxon>Malvoideae</taxon>
        <taxon>Hibiscus</taxon>
    </lineage>
</organism>
<dbReference type="PROSITE" id="PS50004">
    <property type="entry name" value="C2"/>
    <property type="match status" value="1"/>
</dbReference>